<dbReference type="PANTHER" id="PTHR34856">
    <property type="entry name" value="PROTEIN NRFD"/>
    <property type="match status" value="1"/>
</dbReference>
<feature type="transmembrane region" description="Helical" evidence="8">
    <location>
        <begin position="18"/>
        <end position="41"/>
    </location>
</feature>
<feature type="transmembrane region" description="Helical" evidence="8">
    <location>
        <begin position="307"/>
        <end position="326"/>
    </location>
</feature>
<evidence type="ECO:0000256" key="8">
    <source>
        <dbReference type="SAM" id="Phobius"/>
    </source>
</evidence>
<feature type="transmembrane region" description="Helical" evidence="8">
    <location>
        <begin position="173"/>
        <end position="194"/>
    </location>
</feature>
<evidence type="ECO:0000256" key="3">
    <source>
        <dbReference type="ARBA" id="ARBA00022475"/>
    </source>
</evidence>
<comment type="similarity">
    <text evidence="2">Belongs to the NrfD family.</text>
</comment>
<gene>
    <name evidence="9" type="ORF">DFE_1997</name>
</gene>
<evidence type="ECO:0000256" key="5">
    <source>
        <dbReference type="ARBA" id="ARBA00022989"/>
    </source>
</evidence>
<evidence type="ECO:0000256" key="7">
    <source>
        <dbReference type="SAM" id="MobiDB-lite"/>
    </source>
</evidence>
<dbReference type="OrthoDB" id="5440262at2"/>
<dbReference type="InterPro" id="IPR053549">
    <property type="entry name" value="NrfD_menaquinone_reductase"/>
</dbReference>
<feature type="compositionally biased region" description="Acidic residues" evidence="7">
    <location>
        <begin position="422"/>
        <end position="436"/>
    </location>
</feature>
<feature type="transmembrane region" description="Helical" evidence="8">
    <location>
        <begin position="335"/>
        <end position="359"/>
    </location>
</feature>
<dbReference type="RefSeq" id="WP_126379063.1">
    <property type="nucleotide sequence ID" value="NZ_AP017378.1"/>
</dbReference>
<dbReference type="AlphaFoldDB" id="A0A2Z6AZV0"/>
<feature type="transmembrane region" description="Helical" evidence="8">
    <location>
        <begin position="259"/>
        <end position="277"/>
    </location>
</feature>
<feature type="transmembrane region" description="Helical" evidence="8">
    <location>
        <begin position="214"/>
        <end position="239"/>
    </location>
</feature>
<organism evidence="9 10">
    <name type="scientific">Desulfovibrio ferrophilus</name>
    <dbReference type="NCBI Taxonomy" id="241368"/>
    <lineage>
        <taxon>Bacteria</taxon>
        <taxon>Pseudomonadati</taxon>
        <taxon>Thermodesulfobacteriota</taxon>
        <taxon>Desulfovibrionia</taxon>
        <taxon>Desulfovibrionales</taxon>
        <taxon>Desulfovibrionaceae</taxon>
        <taxon>Desulfovibrio</taxon>
    </lineage>
</organism>
<keyword evidence="6 8" id="KW-0472">Membrane</keyword>
<evidence type="ECO:0000313" key="9">
    <source>
        <dbReference type="EMBL" id="BBD08723.1"/>
    </source>
</evidence>
<keyword evidence="4 8" id="KW-0812">Transmembrane</keyword>
<evidence type="ECO:0000256" key="2">
    <source>
        <dbReference type="ARBA" id="ARBA00008929"/>
    </source>
</evidence>
<dbReference type="GO" id="GO:0005886">
    <property type="term" value="C:plasma membrane"/>
    <property type="evidence" value="ECO:0007669"/>
    <property type="project" value="UniProtKB-SubCell"/>
</dbReference>
<keyword evidence="3" id="KW-1003">Cell membrane</keyword>
<evidence type="ECO:0000256" key="6">
    <source>
        <dbReference type="ARBA" id="ARBA00023136"/>
    </source>
</evidence>
<feature type="transmembrane region" description="Helical" evidence="8">
    <location>
        <begin position="132"/>
        <end position="152"/>
    </location>
</feature>
<dbReference type="NCBIfam" id="NF041784">
    <property type="entry name" value="mnquin_red_QrcD"/>
    <property type="match status" value="1"/>
</dbReference>
<proteinExistence type="inferred from homology"/>
<feature type="transmembrane region" description="Helical" evidence="8">
    <location>
        <begin position="91"/>
        <end position="112"/>
    </location>
</feature>
<feature type="region of interest" description="Disordered" evidence="7">
    <location>
        <begin position="417"/>
        <end position="436"/>
    </location>
</feature>
<sequence>MDRALWPEGVERCSFGKFLLWLGFIGIFLAAGAYEAVMILLPDGLARTALDNYFGFGLWITFDLGVIALGAGAFFTGLLKYILDIKELEKIVNLTVIVGFICYSGAMLVLALDVGQPLRSWFGFWHPNVHSMLTEVMFCISCYLLVLTLEFIPNILENRQLNKIPLLHNIAHNFHYVMPLIAGLGAFLSTFHQGSLGGMYGVLFARPYILRDGFFIWPWTFFLFVLSAVASGPCFSVLVVKLMELITGKELVDFKVKKLMCRIGGTMLALYLFFKFADTWAWATDVLPRSGNTWDQMFNDALGYGEWLLWAELVVCGVIPAILLLTPRFRNNPGLLYTAAILNCTGIVINRYVFTVQALAIPVMPFDQWYSYTPNWAEWGPSIMIIAYGFLILSLSYRYLPVFPQETQLNPISAPAAPAPVEAEEVADVEGEPETA</sequence>
<keyword evidence="5 8" id="KW-1133">Transmembrane helix</keyword>
<feature type="transmembrane region" description="Helical" evidence="8">
    <location>
        <begin position="53"/>
        <end position="79"/>
    </location>
</feature>
<dbReference type="KEGG" id="dfl:DFE_1997"/>
<dbReference type="Pfam" id="PF03916">
    <property type="entry name" value="NrfD"/>
    <property type="match status" value="1"/>
</dbReference>
<name>A0A2Z6AZV0_9BACT</name>
<accession>A0A2Z6AZV0</accession>
<protein>
    <submittedName>
        <fullName evidence="9">Polysulfide reductase NrfD</fullName>
    </submittedName>
</protein>
<dbReference type="InterPro" id="IPR052049">
    <property type="entry name" value="Electron_transfer_protein"/>
</dbReference>
<evidence type="ECO:0000256" key="1">
    <source>
        <dbReference type="ARBA" id="ARBA00004651"/>
    </source>
</evidence>
<feature type="transmembrane region" description="Helical" evidence="8">
    <location>
        <begin position="379"/>
        <end position="400"/>
    </location>
</feature>
<evidence type="ECO:0000256" key="4">
    <source>
        <dbReference type="ARBA" id="ARBA00022692"/>
    </source>
</evidence>
<dbReference type="Proteomes" id="UP000269883">
    <property type="component" value="Chromosome"/>
</dbReference>
<comment type="subcellular location">
    <subcellularLocation>
        <location evidence="1">Cell membrane</location>
        <topology evidence="1">Multi-pass membrane protein</topology>
    </subcellularLocation>
</comment>
<evidence type="ECO:0000313" key="10">
    <source>
        <dbReference type="Proteomes" id="UP000269883"/>
    </source>
</evidence>
<reference evidence="9 10" key="1">
    <citation type="journal article" date="2018" name="Sci. Adv.">
        <title>Multi-heme cytochromes provide a pathway for survival in energy-limited environments.</title>
        <authorList>
            <person name="Deng X."/>
            <person name="Dohmae N."/>
            <person name="Nealson K.H."/>
            <person name="Hashimoto K."/>
            <person name="Okamoto A."/>
        </authorList>
    </citation>
    <scope>NUCLEOTIDE SEQUENCE [LARGE SCALE GENOMIC DNA]</scope>
    <source>
        <strain evidence="9 10">IS5</strain>
    </source>
</reference>
<keyword evidence="10" id="KW-1185">Reference proteome</keyword>
<dbReference type="InterPro" id="IPR005614">
    <property type="entry name" value="NrfD-like"/>
</dbReference>
<dbReference type="EMBL" id="AP017378">
    <property type="protein sequence ID" value="BBD08723.1"/>
    <property type="molecule type" value="Genomic_DNA"/>
</dbReference>
<dbReference type="PANTHER" id="PTHR34856:SF2">
    <property type="entry name" value="PROTEIN NRFD"/>
    <property type="match status" value="1"/>
</dbReference>